<keyword evidence="4" id="KW-1185">Reference proteome</keyword>
<keyword evidence="1" id="KW-0472">Membrane</keyword>
<feature type="transmembrane region" description="Helical" evidence="1">
    <location>
        <begin position="228"/>
        <end position="251"/>
    </location>
</feature>
<protein>
    <submittedName>
        <fullName evidence="3">CHRD domain-containing protein</fullName>
    </submittedName>
</protein>
<feature type="signal peptide" evidence="2">
    <location>
        <begin position="1"/>
        <end position="22"/>
    </location>
</feature>
<keyword evidence="2" id="KW-0732">Signal</keyword>
<feature type="chain" id="PRO_5045496083" evidence="2">
    <location>
        <begin position="23"/>
        <end position="258"/>
    </location>
</feature>
<name>A0ABV9X7H5_9ACTN</name>
<evidence type="ECO:0000313" key="4">
    <source>
        <dbReference type="Proteomes" id="UP001595855"/>
    </source>
</evidence>
<comment type="caution">
    <text evidence="3">The sequence shown here is derived from an EMBL/GenBank/DDBJ whole genome shotgun (WGS) entry which is preliminary data.</text>
</comment>
<sequence>MNRITAACIAALAATAPVVALAGPAAAGDMSHEDSRTLHATLDPIKVNKVTGSGTATVVLDGNRAHVTIHTSGLLKDAPHAQHFHIGAKGVCPPDSAAKKHNGLLSLTTTDGHPFYGMIGTSLTTTGDTGPASGLAVDRFPAGSSFQYERTITLSDEAAESVREGNAVVVVHGIDYNGNGKYDDVLGASDLDPKLPAEATDPALCGPLTMAAKGAVHAGEGGTQAGGLGYATATAAGGSAMLIAAVGAYALRRRSRQN</sequence>
<dbReference type="RefSeq" id="WP_271413889.1">
    <property type="nucleotide sequence ID" value="NZ_BAAATN010000038.1"/>
</dbReference>
<evidence type="ECO:0000256" key="1">
    <source>
        <dbReference type="SAM" id="Phobius"/>
    </source>
</evidence>
<gene>
    <name evidence="3" type="ORF">ACFPRC_35450</name>
</gene>
<dbReference type="EMBL" id="JBHSJO010000001">
    <property type="protein sequence ID" value="MFC5020136.1"/>
    <property type="molecule type" value="Genomic_DNA"/>
</dbReference>
<accession>A0ABV9X7H5</accession>
<evidence type="ECO:0000256" key="2">
    <source>
        <dbReference type="SAM" id="SignalP"/>
    </source>
</evidence>
<evidence type="ECO:0000313" key="3">
    <source>
        <dbReference type="EMBL" id="MFC5020136.1"/>
    </source>
</evidence>
<reference evidence="4" key="1">
    <citation type="journal article" date="2019" name="Int. J. Syst. Evol. Microbiol.">
        <title>The Global Catalogue of Microorganisms (GCM) 10K type strain sequencing project: providing services to taxonomists for standard genome sequencing and annotation.</title>
        <authorList>
            <consortium name="The Broad Institute Genomics Platform"/>
            <consortium name="The Broad Institute Genome Sequencing Center for Infectious Disease"/>
            <person name="Wu L."/>
            <person name="Ma J."/>
        </authorList>
    </citation>
    <scope>NUCLEOTIDE SEQUENCE [LARGE SCALE GENOMIC DNA]</scope>
    <source>
        <strain evidence="4">CGMCC 4.1542</strain>
    </source>
</reference>
<keyword evidence="1" id="KW-1133">Transmembrane helix</keyword>
<dbReference type="Proteomes" id="UP001595855">
    <property type="component" value="Unassembled WGS sequence"/>
</dbReference>
<keyword evidence="1" id="KW-0812">Transmembrane</keyword>
<organism evidence="3 4">
    <name type="scientific">Streptomyces lienomycini</name>
    <dbReference type="NCBI Taxonomy" id="284035"/>
    <lineage>
        <taxon>Bacteria</taxon>
        <taxon>Bacillati</taxon>
        <taxon>Actinomycetota</taxon>
        <taxon>Actinomycetes</taxon>
        <taxon>Kitasatosporales</taxon>
        <taxon>Streptomycetaceae</taxon>
        <taxon>Streptomyces</taxon>
    </lineage>
</organism>
<proteinExistence type="predicted"/>